<dbReference type="EMBL" id="SDMP01000016">
    <property type="protein sequence ID" value="RYR03665.1"/>
    <property type="molecule type" value="Genomic_DNA"/>
</dbReference>
<sequence>MLPYSWPKVPKRVLPPKRKPHRHHPQKTLLHRKSETPVTTDPHSPLTATHHSPLTTDCRSKLSRPLALIVARRPDRLSTFVVSALTIIGHHRRICAHCRRSTKLSLLSPLHLTLVVSVPTVAARLASSFSLLTIVEKLKQRSLLIEARKLGIALVLQIVVKDVGRNDLAALIDSSQEVAKKSLEKVAECVRCLEEDMAKARERVELQEFSLGSCPPSVGIQGMRWSTIGDKAPAARSSPPPSTRWTAIVSFSIHVLHRSRSSLVERSRSVVSSSSAVTSSSAHGHFHHFLFSPSSFVNLSESDQPSFFSIVFALGSSTDQDCVGKLEWLINKRLQLMQVGLKLGVFLLHLVSLDLHQKNQQGEEKQIPIQLQNFLELLVSEILKFKVECNLINHLRYSMYAGIAVLV</sequence>
<dbReference type="Proteomes" id="UP000289738">
    <property type="component" value="Chromosome B06"/>
</dbReference>
<comment type="caution">
    <text evidence="2">The sequence shown here is derived from an EMBL/GenBank/DDBJ whole genome shotgun (WGS) entry which is preliminary data.</text>
</comment>
<organism evidence="2 3">
    <name type="scientific">Arachis hypogaea</name>
    <name type="common">Peanut</name>
    <dbReference type="NCBI Taxonomy" id="3818"/>
    <lineage>
        <taxon>Eukaryota</taxon>
        <taxon>Viridiplantae</taxon>
        <taxon>Streptophyta</taxon>
        <taxon>Embryophyta</taxon>
        <taxon>Tracheophyta</taxon>
        <taxon>Spermatophyta</taxon>
        <taxon>Magnoliopsida</taxon>
        <taxon>eudicotyledons</taxon>
        <taxon>Gunneridae</taxon>
        <taxon>Pentapetalae</taxon>
        <taxon>rosids</taxon>
        <taxon>fabids</taxon>
        <taxon>Fabales</taxon>
        <taxon>Fabaceae</taxon>
        <taxon>Papilionoideae</taxon>
        <taxon>50 kb inversion clade</taxon>
        <taxon>dalbergioids sensu lato</taxon>
        <taxon>Dalbergieae</taxon>
        <taxon>Pterocarpus clade</taxon>
        <taxon>Arachis</taxon>
    </lineage>
</organism>
<name>A0A444YP40_ARAHY</name>
<gene>
    <name evidence="2" type="ORF">Ahy_B06g082805</name>
</gene>
<feature type="region of interest" description="Disordered" evidence="1">
    <location>
        <begin position="1"/>
        <end position="57"/>
    </location>
</feature>
<evidence type="ECO:0000313" key="2">
    <source>
        <dbReference type="EMBL" id="RYR03665.1"/>
    </source>
</evidence>
<evidence type="ECO:0000313" key="3">
    <source>
        <dbReference type="Proteomes" id="UP000289738"/>
    </source>
</evidence>
<feature type="compositionally biased region" description="Basic residues" evidence="1">
    <location>
        <begin position="9"/>
        <end position="31"/>
    </location>
</feature>
<accession>A0A444YP40</accession>
<proteinExistence type="predicted"/>
<keyword evidence="3" id="KW-1185">Reference proteome</keyword>
<protein>
    <submittedName>
        <fullName evidence="2">Uncharacterized protein</fullName>
    </submittedName>
</protein>
<reference evidence="2 3" key="1">
    <citation type="submission" date="2019-01" db="EMBL/GenBank/DDBJ databases">
        <title>Sequencing of cultivated peanut Arachis hypogaea provides insights into genome evolution and oil improvement.</title>
        <authorList>
            <person name="Chen X."/>
        </authorList>
    </citation>
    <scope>NUCLEOTIDE SEQUENCE [LARGE SCALE GENOMIC DNA]</scope>
    <source>
        <strain evidence="3">cv. Fuhuasheng</strain>
        <tissue evidence="2">Leaves</tissue>
    </source>
</reference>
<evidence type="ECO:0000256" key="1">
    <source>
        <dbReference type="SAM" id="MobiDB-lite"/>
    </source>
</evidence>
<feature type="compositionally biased region" description="Polar residues" evidence="1">
    <location>
        <begin position="36"/>
        <end position="57"/>
    </location>
</feature>
<dbReference type="AlphaFoldDB" id="A0A444YP40"/>